<sequence>MDRPTIADLAQAAGVSISTVNRLLHATGPVRKDTIDRIVEAAERIGFYGLGAIRERSRSALPHYRLGFLLQQSHRQWYRMIEEALGAAARRRRDMIIEPSILFEDDLAPEAVAANLTLLGERCDALALIAADHPIIGQAIEGLRAKGVPTVAYITDQSASSRAGYVGTDNWKLGRTAAWFIQQMTFRPGRVVTFIGNHRYQCQDISDASFRSYMREHAPHILPTDTLLTQENPDNAYNQVRTILTEMPDLVGIFVSGGGISGVLRAMREQPTDKQRGVRIVCRDMGSEARKGLQQGLISAALYHPLERTSDELIEIMVETIGTTDSPSIIQRIIPFEIATPESVDALL</sequence>
<dbReference type="SUPFAM" id="SSF53822">
    <property type="entry name" value="Periplasmic binding protein-like I"/>
    <property type="match status" value="1"/>
</dbReference>
<evidence type="ECO:0000259" key="4">
    <source>
        <dbReference type="PROSITE" id="PS50932"/>
    </source>
</evidence>
<evidence type="ECO:0000313" key="5">
    <source>
        <dbReference type="EMBL" id="MBI4924161.1"/>
    </source>
</evidence>
<dbReference type="EMBL" id="JACRAF010000069">
    <property type="protein sequence ID" value="MBI4924161.1"/>
    <property type="molecule type" value="Genomic_DNA"/>
</dbReference>
<feature type="domain" description="HTH lacI-type" evidence="4">
    <location>
        <begin position="4"/>
        <end position="47"/>
    </location>
</feature>
<protein>
    <submittedName>
        <fullName evidence="5">LacI family DNA-binding transcriptional regulator</fullName>
    </submittedName>
</protein>
<dbReference type="CDD" id="cd01392">
    <property type="entry name" value="HTH_LacI"/>
    <property type="match status" value="1"/>
</dbReference>
<dbReference type="Gene3D" id="3.40.50.2300">
    <property type="match status" value="2"/>
</dbReference>
<dbReference type="SMART" id="SM00354">
    <property type="entry name" value="HTH_LACI"/>
    <property type="match status" value="1"/>
</dbReference>
<dbReference type="Pfam" id="PF00356">
    <property type="entry name" value="LacI"/>
    <property type="match status" value="1"/>
</dbReference>
<dbReference type="PANTHER" id="PTHR30146">
    <property type="entry name" value="LACI-RELATED TRANSCRIPTIONAL REPRESSOR"/>
    <property type="match status" value="1"/>
</dbReference>
<evidence type="ECO:0000256" key="1">
    <source>
        <dbReference type="ARBA" id="ARBA00023015"/>
    </source>
</evidence>
<organism evidence="5 6">
    <name type="scientific">Devosia nanyangense</name>
    <dbReference type="NCBI Taxonomy" id="1228055"/>
    <lineage>
        <taxon>Bacteria</taxon>
        <taxon>Pseudomonadati</taxon>
        <taxon>Pseudomonadota</taxon>
        <taxon>Alphaproteobacteria</taxon>
        <taxon>Hyphomicrobiales</taxon>
        <taxon>Devosiaceae</taxon>
        <taxon>Devosia</taxon>
    </lineage>
</organism>
<accession>A0A933L877</accession>
<evidence type="ECO:0000313" key="6">
    <source>
        <dbReference type="Proteomes" id="UP000782610"/>
    </source>
</evidence>
<proteinExistence type="predicted"/>
<dbReference type="PROSITE" id="PS50932">
    <property type="entry name" value="HTH_LACI_2"/>
    <property type="match status" value="1"/>
</dbReference>
<evidence type="ECO:0000256" key="3">
    <source>
        <dbReference type="ARBA" id="ARBA00023163"/>
    </source>
</evidence>
<dbReference type="AlphaFoldDB" id="A0A933L877"/>
<dbReference type="PROSITE" id="PS00356">
    <property type="entry name" value="HTH_LACI_1"/>
    <property type="match status" value="1"/>
</dbReference>
<dbReference type="GO" id="GO:0000976">
    <property type="term" value="F:transcription cis-regulatory region binding"/>
    <property type="evidence" value="ECO:0007669"/>
    <property type="project" value="TreeGrafter"/>
</dbReference>
<dbReference type="Pfam" id="PF13407">
    <property type="entry name" value="Peripla_BP_4"/>
    <property type="match status" value="1"/>
</dbReference>
<name>A0A933L877_9HYPH</name>
<dbReference type="InterPro" id="IPR000843">
    <property type="entry name" value="HTH_LacI"/>
</dbReference>
<evidence type="ECO:0000256" key="2">
    <source>
        <dbReference type="ARBA" id="ARBA00023125"/>
    </source>
</evidence>
<comment type="caution">
    <text evidence="5">The sequence shown here is derived from an EMBL/GenBank/DDBJ whole genome shotgun (WGS) entry which is preliminary data.</text>
</comment>
<keyword evidence="1" id="KW-0805">Transcription regulation</keyword>
<dbReference type="Gene3D" id="1.10.260.40">
    <property type="entry name" value="lambda repressor-like DNA-binding domains"/>
    <property type="match status" value="1"/>
</dbReference>
<keyword evidence="3" id="KW-0804">Transcription</keyword>
<reference evidence="5" key="1">
    <citation type="submission" date="2020-07" db="EMBL/GenBank/DDBJ databases">
        <title>Huge and variable diversity of episymbiotic CPR bacteria and DPANN archaea in groundwater ecosystems.</title>
        <authorList>
            <person name="He C.Y."/>
            <person name="Keren R."/>
            <person name="Whittaker M."/>
            <person name="Farag I.F."/>
            <person name="Doudna J."/>
            <person name="Cate J.H.D."/>
            <person name="Banfield J.F."/>
        </authorList>
    </citation>
    <scope>NUCLEOTIDE SEQUENCE</scope>
    <source>
        <strain evidence="5">NC_groundwater_1586_Pr3_B-0.1um_66_15</strain>
    </source>
</reference>
<dbReference type="InterPro" id="IPR025997">
    <property type="entry name" value="SBP_2_dom"/>
</dbReference>
<dbReference type="Proteomes" id="UP000782610">
    <property type="component" value="Unassembled WGS sequence"/>
</dbReference>
<dbReference type="InterPro" id="IPR028082">
    <property type="entry name" value="Peripla_BP_I"/>
</dbReference>
<dbReference type="SUPFAM" id="SSF47413">
    <property type="entry name" value="lambda repressor-like DNA-binding domains"/>
    <property type="match status" value="1"/>
</dbReference>
<dbReference type="GO" id="GO:0003700">
    <property type="term" value="F:DNA-binding transcription factor activity"/>
    <property type="evidence" value="ECO:0007669"/>
    <property type="project" value="TreeGrafter"/>
</dbReference>
<dbReference type="CDD" id="cd06307">
    <property type="entry name" value="PBP1_sugar_binding"/>
    <property type="match status" value="1"/>
</dbReference>
<gene>
    <name evidence="5" type="ORF">HY834_20695</name>
</gene>
<dbReference type="InterPro" id="IPR010982">
    <property type="entry name" value="Lambda_DNA-bd_dom_sf"/>
</dbReference>
<keyword evidence="2 5" id="KW-0238">DNA-binding</keyword>
<dbReference type="PANTHER" id="PTHR30146:SF152">
    <property type="entry name" value="TRANSCRIPTIONAL REGULATORY PROTEIN"/>
    <property type="match status" value="1"/>
</dbReference>